<evidence type="ECO:0000256" key="4">
    <source>
        <dbReference type="ARBA" id="ARBA00022676"/>
    </source>
</evidence>
<dbReference type="Pfam" id="PF08437">
    <property type="entry name" value="Glyco_transf_8C"/>
    <property type="match status" value="1"/>
</dbReference>
<dbReference type="Gene3D" id="3.90.550.10">
    <property type="entry name" value="Spore Coat Polysaccharide Biosynthesis Protein SpsA, Chain A"/>
    <property type="match status" value="1"/>
</dbReference>
<organism evidence="10 11">
    <name type="scientific">Citrobacter gillenii</name>
    <dbReference type="NCBI Taxonomy" id="67828"/>
    <lineage>
        <taxon>Bacteria</taxon>
        <taxon>Pseudomonadati</taxon>
        <taxon>Pseudomonadota</taxon>
        <taxon>Gammaproteobacteria</taxon>
        <taxon>Enterobacterales</taxon>
        <taxon>Enterobacteriaceae</taxon>
        <taxon>Citrobacter</taxon>
        <taxon>Citrobacter freundii complex</taxon>
    </lineage>
</organism>
<feature type="domain" description="Glycosyl transferase family 8 C-terminal" evidence="9">
    <location>
        <begin position="276"/>
        <end position="332"/>
    </location>
</feature>
<comment type="pathway">
    <text evidence="2">Bacterial outer membrane biogenesis; LPS core biosynthesis.</text>
</comment>
<reference evidence="10 11" key="1">
    <citation type="submission" date="2019-05" db="EMBL/GenBank/DDBJ databases">
        <title>Draft genomes of bacterial isolates retrieved from different Forrest soils.</title>
        <authorList>
            <person name="Soares-Castro P."/>
            <person name="Santos P.M."/>
        </authorList>
    </citation>
    <scope>NUCLEOTIDE SEQUENCE [LARGE SCALE GENOMIC DNA]</scope>
    <source>
        <strain evidence="10 11">UMG736</strain>
    </source>
</reference>
<evidence type="ECO:0000313" key="10">
    <source>
        <dbReference type="EMBL" id="NTZ52215.1"/>
    </source>
</evidence>
<dbReference type="AlphaFoldDB" id="A0ABD6M6V0"/>
<keyword evidence="11" id="KW-1185">Reference proteome</keyword>
<dbReference type="PANTHER" id="PTHR13778">
    <property type="entry name" value="GLYCOSYLTRANSFERASE 8 DOMAIN-CONTAINING PROTEIN"/>
    <property type="match status" value="1"/>
</dbReference>
<dbReference type="Pfam" id="PF01501">
    <property type="entry name" value="Glyco_transf_8"/>
    <property type="match status" value="1"/>
</dbReference>
<keyword evidence="7" id="KW-0460">Magnesium</keyword>
<dbReference type="EMBL" id="SUQN01000007">
    <property type="protein sequence ID" value="NTZ52215.1"/>
    <property type="molecule type" value="Genomic_DNA"/>
</dbReference>
<dbReference type="InterPro" id="IPR029044">
    <property type="entry name" value="Nucleotide-diphossugar_trans"/>
</dbReference>
<dbReference type="RefSeq" id="WP_174361297.1">
    <property type="nucleotide sequence ID" value="NZ_SUQN01000007.1"/>
</dbReference>
<dbReference type="GO" id="GO:0016757">
    <property type="term" value="F:glycosyltransferase activity"/>
    <property type="evidence" value="ECO:0007669"/>
    <property type="project" value="UniProtKB-KW"/>
</dbReference>
<evidence type="ECO:0000256" key="8">
    <source>
        <dbReference type="ARBA" id="ARBA00022985"/>
    </source>
</evidence>
<keyword evidence="4" id="KW-0328">Glycosyltransferase</keyword>
<dbReference type="InterPro" id="IPR013645">
    <property type="entry name" value="Glyco_transf_8N"/>
</dbReference>
<dbReference type="GO" id="GO:0009103">
    <property type="term" value="P:lipopolysaccharide biosynthetic process"/>
    <property type="evidence" value="ECO:0007669"/>
    <property type="project" value="UniProtKB-KW"/>
</dbReference>
<dbReference type="GO" id="GO:0046872">
    <property type="term" value="F:metal ion binding"/>
    <property type="evidence" value="ECO:0007669"/>
    <property type="project" value="UniProtKB-KW"/>
</dbReference>
<dbReference type="PANTHER" id="PTHR13778:SF64">
    <property type="entry name" value="LIPOPOLYSACCHARIDE 1,2-GLUCOSYLTRANSFERASE"/>
    <property type="match status" value="1"/>
</dbReference>
<dbReference type="Proteomes" id="UP000729009">
    <property type="component" value="Unassembled WGS sequence"/>
</dbReference>
<evidence type="ECO:0000256" key="3">
    <source>
        <dbReference type="ARBA" id="ARBA00006351"/>
    </source>
</evidence>
<evidence type="ECO:0000256" key="6">
    <source>
        <dbReference type="ARBA" id="ARBA00022723"/>
    </source>
</evidence>
<accession>A0ABD6M6V0</accession>
<keyword evidence="6" id="KW-0479">Metal-binding</keyword>
<evidence type="ECO:0000259" key="9">
    <source>
        <dbReference type="Pfam" id="PF08437"/>
    </source>
</evidence>
<evidence type="ECO:0000256" key="2">
    <source>
        <dbReference type="ARBA" id="ARBA00004713"/>
    </source>
</evidence>
<comment type="cofactor">
    <cofactor evidence="1">
        <name>Mg(2+)</name>
        <dbReference type="ChEBI" id="CHEBI:18420"/>
    </cofactor>
</comment>
<keyword evidence="8" id="KW-0448">Lipopolysaccharide biosynthesis</keyword>
<evidence type="ECO:0000256" key="5">
    <source>
        <dbReference type="ARBA" id="ARBA00022679"/>
    </source>
</evidence>
<gene>
    <name evidence="10" type="ORF">FCH32_18235</name>
</gene>
<dbReference type="InterPro" id="IPR002495">
    <property type="entry name" value="Glyco_trans_8"/>
</dbReference>
<evidence type="ECO:0000313" key="11">
    <source>
        <dbReference type="Proteomes" id="UP000729009"/>
    </source>
</evidence>
<keyword evidence="5" id="KW-0808">Transferase</keyword>
<comment type="caution">
    <text evidence="10">The sequence shown here is derived from an EMBL/GenBank/DDBJ whole genome shotgun (WGS) entry which is preliminary data.</text>
</comment>
<protein>
    <submittedName>
        <fullName evidence="10">Lipopolysaccharide 1,2-glucosyltransferase</fullName>
    </submittedName>
</protein>
<name>A0ABD6M6V0_9ENTR</name>
<evidence type="ECO:0000256" key="1">
    <source>
        <dbReference type="ARBA" id="ARBA00001946"/>
    </source>
</evidence>
<sequence length="336" mass="38837">MNFDCHQSIKDTIEICGAPTDHTPQLNIAWGVDQNFMFGAAVSMSSVLLHNQDISIHFHLFTDYIDLDYRQRLEKLAKQFSSNITVYVMNAEGLKVLPCGNAWSHATYFRFIAFEYLSEKIDSLLYIDADVVCKGSLIDLTNIKFGHHVAAVIQDVDDSRSYAATRLNVPEFNEQYFNAGVVFANLKEWKEQQFFSKAFSTLLDKTKKFAFLDQDVLNIMFLGKTIFLPRIYDAIYGIKQELKSKDLSKYKEYITPETILIHYIGVTKPWNSWANYPSAQYFIEAWKSSPWTDVPLLPARTPKQYKKKSRHERLQGKYFASVISYIGYLRAKLQSK</sequence>
<comment type="similarity">
    <text evidence="3">Belongs to the glycosyltransferase 8 family.</text>
</comment>
<dbReference type="CDD" id="cd04194">
    <property type="entry name" value="GT8_A4GalT_like"/>
    <property type="match status" value="1"/>
</dbReference>
<dbReference type="InterPro" id="IPR050748">
    <property type="entry name" value="Glycosyltrans_8_dom-fam"/>
</dbReference>
<evidence type="ECO:0000256" key="7">
    <source>
        <dbReference type="ARBA" id="ARBA00022842"/>
    </source>
</evidence>
<dbReference type="SUPFAM" id="SSF53448">
    <property type="entry name" value="Nucleotide-diphospho-sugar transferases"/>
    <property type="match status" value="1"/>
</dbReference>
<proteinExistence type="inferred from homology"/>